<evidence type="ECO:0000313" key="7">
    <source>
        <dbReference type="Proteomes" id="UP000187203"/>
    </source>
</evidence>
<reference evidence="7" key="1">
    <citation type="submission" date="2013-09" db="EMBL/GenBank/DDBJ databases">
        <title>Corchorus olitorius genome sequencing.</title>
        <authorList>
            <person name="Alam M."/>
            <person name="Haque M.S."/>
            <person name="Islam M.S."/>
            <person name="Emdad E.M."/>
            <person name="Islam M.M."/>
            <person name="Ahmed B."/>
            <person name="Halim A."/>
            <person name="Hossen Q.M.M."/>
            <person name="Hossain M.Z."/>
            <person name="Ahmed R."/>
            <person name="Khan M.M."/>
            <person name="Islam R."/>
            <person name="Rashid M.M."/>
            <person name="Khan S.A."/>
            <person name="Rahman M.S."/>
            <person name="Alam M."/>
            <person name="Yahiya A.S."/>
            <person name="Khan M.S."/>
            <person name="Azam M.S."/>
            <person name="Haque T."/>
            <person name="Lashkar M.Z.H."/>
            <person name="Akhand A.I."/>
            <person name="Morshed G."/>
            <person name="Roy S."/>
            <person name="Uddin K.S."/>
            <person name="Rabeya T."/>
            <person name="Hossain A.S."/>
            <person name="Chowdhury A."/>
            <person name="Snigdha A.R."/>
            <person name="Mortoza M.S."/>
            <person name="Matin S.A."/>
            <person name="Hoque S.M.E."/>
            <person name="Islam M.K."/>
            <person name="Roy D.K."/>
            <person name="Haider R."/>
            <person name="Moosa M.M."/>
            <person name="Elias S.M."/>
            <person name="Hasan A.M."/>
            <person name="Jahan S."/>
            <person name="Shafiuddin M."/>
            <person name="Mahmood N."/>
            <person name="Shommy N.S."/>
        </authorList>
    </citation>
    <scope>NUCLEOTIDE SEQUENCE [LARGE SCALE GENOMIC DNA]</scope>
    <source>
        <strain evidence="7">cv. O-4</strain>
    </source>
</reference>
<evidence type="ECO:0000256" key="4">
    <source>
        <dbReference type="ARBA" id="ARBA00038043"/>
    </source>
</evidence>
<comment type="subcellular location">
    <subcellularLocation>
        <location evidence="1">Cell envelope</location>
    </subcellularLocation>
</comment>
<dbReference type="InterPro" id="IPR032675">
    <property type="entry name" value="LRR_dom_sf"/>
</dbReference>
<dbReference type="Proteomes" id="UP000187203">
    <property type="component" value="Unassembled WGS sequence"/>
</dbReference>
<dbReference type="Pfam" id="PF08263">
    <property type="entry name" value="LRRNT_2"/>
    <property type="match status" value="1"/>
</dbReference>
<evidence type="ECO:0000313" key="6">
    <source>
        <dbReference type="EMBL" id="OMO97527.1"/>
    </source>
</evidence>
<dbReference type="SUPFAM" id="SSF52058">
    <property type="entry name" value="L domain-like"/>
    <property type="match status" value="1"/>
</dbReference>
<gene>
    <name evidence="6" type="ORF">COLO4_14556</name>
</gene>
<keyword evidence="2" id="KW-0433">Leucine-rich repeat</keyword>
<sequence length="302" mass="33304">MSSCLESASFANESDRVALLDFKSRVTQDPHNVMASWNNSLHFCSWFGVTCSPSNGRVVILNLQGQKLVGSIPPSIGILTFLTAINLENNSFHGEIPQQVGRLLRLQHLNLTSNSLGGEIPANLTHCIELRTLALNFNGFIGKIPNQLSSLSKLETLALSANNLTGTIPTWIGNFSSLYRLSLALNNLHGTIPDELGRLKGSIGYIPPDMALPGHVMDIVDQSMFSEENVYKSGSQNREEEYVEEKALTKNKDWQVSSTRMIEECLVLMMKIGLSCAATLPSKRMTMNIVVNKLLDIRGMLR</sequence>
<dbReference type="Gene3D" id="3.80.10.10">
    <property type="entry name" value="Ribonuclease Inhibitor"/>
    <property type="match status" value="2"/>
</dbReference>
<dbReference type="AlphaFoldDB" id="A0A1R3JS54"/>
<evidence type="ECO:0000256" key="3">
    <source>
        <dbReference type="ARBA" id="ARBA00022737"/>
    </source>
</evidence>
<evidence type="ECO:0000256" key="1">
    <source>
        <dbReference type="ARBA" id="ARBA00004196"/>
    </source>
</evidence>
<keyword evidence="7" id="KW-1185">Reference proteome</keyword>
<evidence type="ECO:0000256" key="2">
    <source>
        <dbReference type="ARBA" id="ARBA00022614"/>
    </source>
</evidence>
<dbReference type="Pfam" id="PF00560">
    <property type="entry name" value="LRR_1"/>
    <property type="match status" value="3"/>
</dbReference>
<comment type="caution">
    <text evidence="6">The sequence shown here is derived from an EMBL/GenBank/DDBJ whole genome shotgun (WGS) entry which is preliminary data.</text>
</comment>
<name>A0A1R3JS54_9ROSI</name>
<organism evidence="6 7">
    <name type="scientific">Corchorus olitorius</name>
    <dbReference type="NCBI Taxonomy" id="93759"/>
    <lineage>
        <taxon>Eukaryota</taxon>
        <taxon>Viridiplantae</taxon>
        <taxon>Streptophyta</taxon>
        <taxon>Embryophyta</taxon>
        <taxon>Tracheophyta</taxon>
        <taxon>Spermatophyta</taxon>
        <taxon>Magnoliopsida</taxon>
        <taxon>eudicotyledons</taxon>
        <taxon>Gunneridae</taxon>
        <taxon>Pentapetalae</taxon>
        <taxon>rosids</taxon>
        <taxon>malvids</taxon>
        <taxon>Malvales</taxon>
        <taxon>Malvaceae</taxon>
        <taxon>Grewioideae</taxon>
        <taxon>Apeibeae</taxon>
        <taxon>Corchorus</taxon>
    </lineage>
</organism>
<dbReference type="InterPro" id="IPR001611">
    <property type="entry name" value="Leu-rich_rpt"/>
</dbReference>
<dbReference type="FunFam" id="3.80.10.10:FF:000565">
    <property type="entry name" value="Leucine-rich repeat receptor-like kinase protein FLORAL ORGAN NUMBER1"/>
    <property type="match status" value="1"/>
</dbReference>
<keyword evidence="3" id="KW-0677">Repeat</keyword>
<dbReference type="FunFam" id="3.80.10.10:FF:000383">
    <property type="entry name" value="Leucine-rich repeat receptor protein kinase EMS1"/>
    <property type="match status" value="1"/>
</dbReference>
<dbReference type="PANTHER" id="PTHR48059">
    <property type="entry name" value="POLYGALACTURONASE INHIBITOR 1"/>
    <property type="match status" value="1"/>
</dbReference>
<dbReference type="InterPro" id="IPR013210">
    <property type="entry name" value="LRR_N_plant-typ"/>
</dbReference>
<proteinExistence type="inferred from homology"/>
<dbReference type="PANTHER" id="PTHR48059:SF4">
    <property type="entry name" value="POLYGALACTURONASE INHIBITOR 1-RELATED"/>
    <property type="match status" value="1"/>
</dbReference>
<dbReference type="OrthoDB" id="687555at2759"/>
<feature type="domain" description="Leucine-rich repeat-containing N-terminal plant-type" evidence="5">
    <location>
        <begin position="13"/>
        <end position="52"/>
    </location>
</feature>
<dbReference type="STRING" id="93759.A0A1R3JS54"/>
<comment type="similarity">
    <text evidence="4">Belongs to the polygalacturonase-inhibiting protein family.</text>
</comment>
<accession>A0A1R3JS54</accession>
<dbReference type="InterPro" id="IPR051848">
    <property type="entry name" value="PGIP"/>
</dbReference>
<dbReference type="EMBL" id="AWUE01015438">
    <property type="protein sequence ID" value="OMO97527.1"/>
    <property type="molecule type" value="Genomic_DNA"/>
</dbReference>
<evidence type="ECO:0000259" key="5">
    <source>
        <dbReference type="Pfam" id="PF08263"/>
    </source>
</evidence>
<protein>
    <recommendedName>
        <fullName evidence="5">Leucine-rich repeat-containing N-terminal plant-type domain-containing protein</fullName>
    </recommendedName>
</protein>